<dbReference type="EMBL" id="JAJHNU010000002">
    <property type="protein sequence ID" value="MDN4121299.1"/>
    <property type="molecule type" value="Genomic_DNA"/>
</dbReference>
<evidence type="ECO:0000256" key="1">
    <source>
        <dbReference type="SAM" id="MobiDB-lite"/>
    </source>
</evidence>
<evidence type="ECO:0000313" key="2">
    <source>
        <dbReference type="EMBL" id="MDN4121299.1"/>
    </source>
</evidence>
<organism evidence="2 3">
    <name type="scientific">Alcaligenes endophyticus</name>
    <dbReference type="NCBI Taxonomy" id="1929088"/>
    <lineage>
        <taxon>Bacteria</taxon>
        <taxon>Pseudomonadati</taxon>
        <taxon>Pseudomonadota</taxon>
        <taxon>Betaproteobacteria</taxon>
        <taxon>Burkholderiales</taxon>
        <taxon>Alcaligenaceae</taxon>
        <taxon>Alcaligenes</taxon>
    </lineage>
</organism>
<name>A0ABT8EJ33_9BURK</name>
<evidence type="ECO:0000313" key="3">
    <source>
        <dbReference type="Proteomes" id="UP001168613"/>
    </source>
</evidence>
<dbReference type="Proteomes" id="UP001168613">
    <property type="component" value="Unassembled WGS sequence"/>
</dbReference>
<reference evidence="2" key="1">
    <citation type="submission" date="2021-11" db="EMBL/GenBank/DDBJ databases">
        <title>Draft genome sequence of Alcaligenes endophyticus type strain CCUG 75668T.</title>
        <authorList>
            <person name="Salva-Serra F."/>
            <person name="Duran R.E."/>
            <person name="Seeger M."/>
            <person name="Moore E.R.B."/>
            <person name="Jaen-Luchoro D."/>
        </authorList>
    </citation>
    <scope>NUCLEOTIDE SEQUENCE</scope>
    <source>
        <strain evidence="2">CCUG 75668</strain>
    </source>
</reference>
<evidence type="ECO:0008006" key="4">
    <source>
        <dbReference type="Google" id="ProtNLM"/>
    </source>
</evidence>
<feature type="region of interest" description="Disordered" evidence="1">
    <location>
        <begin position="182"/>
        <end position="203"/>
    </location>
</feature>
<dbReference type="SUPFAM" id="SSF47240">
    <property type="entry name" value="Ferritin-like"/>
    <property type="match status" value="1"/>
</dbReference>
<proteinExistence type="predicted"/>
<keyword evidence="3" id="KW-1185">Reference proteome</keyword>
<dbReference type="RefSeq" id="WP_266123983.1">
    <property type="nucleotide sequence ID" value="NZ_JAJHNU010000002.1"/>
</dbReference>
<sequence>MKKANANQTQLHELLYQALETELGGEQVYKTALSCTLNQDLQKEWEGYLRETQTHQRVLYTVFEQLGLDPAQQTPGRKVLGHIADSLVKAMKMAMTDGNAEAAELVAAECVILAETKDHMNWDLIGLAAEQTKDAKVAKALKQAHEAVAVDEAHHLYHTQGWARELWIQSLGYPAVLPPPEEKKQVETAIGASRAEQQREKLF</sequence>
<dbReference type="InterPro" id="IPR009078">
    <property type="entry name" value="Ferritin-like_SF"/>
</dbReference>
<comment type="caution">
    <text evidence="2">The sequence shown here is derived from an EMBL/GenBank/DDBJ whole genome shotgun (WGS) entry which is preliminary data.</text>
</comment>
<protein>
    <recommendedName>
        <fullName evidence="4">DUF892 family protein</fullName>
    </recommendedName>
</protein>
<gene>
    <name evidence="2" type="ORF">LMS43_08365</name>
</gene>
<accession>A0ABT8EJ33</accession>